<keyword evidence="2" id="KW-1185">Reference proteome</keyword>
<reference evidence="1" key="1">
    <citation type="submission" date="2020-08" db="EMBL/GenBank/DDBJ databases">
        <title>Multicomponent nature underlies the extraordinary mechanical properties of spider dragline silk.</title>
        <authorList>
            <person name="Kono N."/>
            <person name="Nakamura H."/>
            <person name="Mori M."/>
            <person name="Yoshida Y."/>
            <person name="Ohtoshi R."/>
            <person name="Malay A.D."/>
            <person name="Moran D.A.P."/>
            <person name="Tomita M."/>
            <person name="Numata K."/>
            <person name="Arakawa K."/>
        </authorList>
    </citation>
    <scope>NUCLEOTIDE SEQUENCE</scope>
</reference>
<name>A0A8X7CGN8_9ARAC</name>
<dbReference type="AlphaFoldDB" id="A0A8X7CGN8"/>
<gene>
    <name evidence="1" type="ORF">TNIN_34831</name>
</gene>
<sequence length="91" mass="10735">MKDFSCRPTYRYREEEKEPNPKSIRDSRSLLFVPIKEQSTNGPVRVLPTSCHFFEKIFWSISSIKKRKSLEIDYIIVFLDVLFTVSSSREG</sequence>
<comment type="caution">
    <text evidence="1">The sequence shown here is derived from an EMBL/GenBank/DDBJ whole genome shotgun (WGS) entry which is preliminary data.</text>
</comment>
<dbReference type="Proteomes" id="UP000886998">
    <property type="component" value="Unassembled WGS sequence"/>
</dbReference>
<dbReference type="EMBL" id="BMAV01015803">
    <property type="protein sequence ID" value="GFY66006.1"/>
    <property type="molecule type" value="Genomic_DNA"/>
</dbReference>
<accession>A0A8X7CGN8</accession>
<evidence type="ECO:0000313" key="2">
    <source>
        <dbReference type="Proteomes" id="UP000886998"/>
    </source>
</evidence>
<protein>
    <submittedName>
        <fullName evidence="1">Uncharacterized protein</fullName>
    </submittedName>
</protein>
<proteinExistence type="predicted"/>
<organism evidence="1 2">
    <name type="scientific">Trichonephila inaurata madagascariensis</name>
    <dbReference type="NCBI Taxonomy" id="2747483"/>
    <lineage>
        <taxon>Eukaryota</taxon>
        <taxon>Metazoa</taxon>
        <taxon>Ecdysozoa</taxon>
        <taxon>Arthropoda</taxon>
        <taxon>Chelicerata</taxon>
        <taxon>Arachnida</taxon>
        <taxon>Araneae</taxon>
        <taxon>Araneomorphae</taxon>
        <taxon>Entelegynae</taxon>
        <taxon>Araneoidea</taxon>
        <taxon>Nephilidae</taxon>
        <taxon>Trichonephila</taxon>
        <taxon>Trichonephila inaurata</taxon>
    </lineage>
</organism>
<evidence type="ECO:0000313" key="1">
    <source>
        <dbReference type="EMBL" id="GFY66006.1"/>
    </source>
</evidence>